<gene>
    <name evidence="6" type="ORF">BC349_06165</name>
</gene>
<keyword evidence="7" id="KW-1185">Reference proteome</keyword>
<evidence type="ECO:0000256" key="1">
    <source>
        <dbReference type="ARBA" id="ARBA00009477"/>
    </source>
</evidence>
<dbReference type="InterPro" id="IPR006143">
    <property type="entry name" value="RND_pump_MFP"/>
</dbReference>
<dbReference type="Gene3D" id="1.10.287.470">
    <property type="entry name" value="Helix hairpin bin"/>
    <property type="match status" value="1"/>
</dbReference>
<comment type="similarity">
    <text evidence="1">Belongs to the membrane fusion protein (MFP) (TC 8.A.1) family.</text>
</comment>
<feature type="domain" description="Multidrug resistance protein MdtA-like barrel-sandwich hybrid" evidence="4">
    <location>
        <begin position="61"/>
        <end position="198"/>
    </location>
</feature>
<accession>A0ABR7M697</accession>
<feature type="domain" description="YknX-like beta-barrel" evidence="5">
    <location>
        <begin position="210"/>
        <end position="285"/>
    </location>
</feature>
<keyword evidence="2" id="KW-0175">Coiled coil</keyword>
<dbReference type="Proteomes" id="UP000765802">
    <property type="component" value="Unassembled WGS sequence"/>
</dbReference>
<dbReference type="InterPro" id="IPR058625">
    <property type="entry name" value="MdtA-like_BSH"/>
</dbReference>
<dbReference type="SUPFAM" id="SSF111369">
    <property type="entry name" value="HlyD-like secretion proteins"/>
    <property type="match status" value="1"/>
</dbReference>
<evidence type="ECO:0000259" key="4">
    <source>
        <dbReference type="Pfam" id="PF25917"/>
    </source>
</evidence>
<dbReference type="Gene3D" id="2.40.50.100">
    <property type="match status" value="1"/>
</dbReference>
<evidence type="ECO:0000259" key="5">
    <source>
        <dbReference type="Pfam" id="PF25990"/>
    </source>
</evidence>
<evidence type="ECO:0000313" key="7">
    <source>
        <dbReference type="Proteomes" id="UP000765802"/>
    </source>
</evidence>
<dbReference type="InterPro" id="IPR058636">
    <property type="entry name" value="Beta-barrel_YknX"/>
</dbReference>
<name>A0ABR7M697_9BACT</name>
<dbReference type="InterPro" id="IPR058624">
    <property type="entry name" value="MdtA-like_HH"/>
</dbReference>
<dbReference type="Pfam" id="PF25876">
    <property type="entry name" value="HH_MFP_RND"/>
    <property type="match status" value="1"/>
</dbReference>
<feature type="coiled-coil region" evidence="2">
    <location>
        <begin position="139"/>
        <end position="166"/>
    </location>
</feature>
<feature type="domain" description="Multidrug resistance protein MdtA-like alpha-helical hairpin" evidence="3">
    <location>
        <begin position="101"/>
        <end position="170"/>
    </location>
</feature>
<reference evidence="6 7" key="1">
    <citation type="submission" date="2016-07" db="EMBL/GenBank/DDBJ databases">
        <title>Genome analysis of Flavihumibacter stibioxidans YS-17.</title>
        <authorList>
            <person name="Shi K."/>
            <person name="Han Y."/>
            <person name="Wang G."/>
        </authorList>
    </citation>
    <scope>NUCLEOTIDE SEQUENCE [LARGE SCALE GENOMIC DNA]</scope>
    <source>
        <strain evidence="6 7">YS-17</strain>
    </source>
</reference>
<dbReference type="Pfam" id="PF25917">
    <property type="entry name" value="BSH_RND"/>
    <property type="match status" value="1"/>
</dbReference>
<evidence type="ECO:0000259" key="3">
    <source>
        <dbReference type="Pfam" id="PF25876"/>
    </source>
</evidence>
<dbReference type="PANTHER" id="PTHR30469">
    <property type="entry name" value="MULTIDRUG RESISTANCE PROTEIN MDTA"/>
    <property type="match status" value="1"/>
</dbReference>
<protein>
    <submittedName>
        <fullName evidence="6">Efflux transporter periplasmic adaptor subunit</fullName>
    </submittedName>
</protein>
<evidence type="ECO:0000313" key="6">
    <source>
        <dbReference type="EMBL" id="MBC6490542.1"/>
    </source>
</evidence>
<proteinExistence type="inferred from homology"/>
<sequence>MKKKHIILLIAGLLILGAAGAYFYFGRAEKKNSYSLVTEKVKRSSIANIVTSTGTIQPVDTVAVGTQISGIIKHIYTDYNAIVKVGQLLAELDPTLMQATVDQIKGNLALARSNLDYQKINFGRQKQLYDVGSISRAAYDLAENSLRNAEAVITSTRAQLNAAQKNLSFTRIYSPINGVVLNRNINVGQTVAASFNTPTLFSLAKDITKMQAQAKVDEADIGKVKPGERVTFTVDAHINDVFNGTVSEIRLQPTIAANVVTYTTIIQTNNDQLKLKPGMTATITIFTEEAENVLTVPLPALKFKPDSALLEKKYSIIPFSGKRARTDYFVWVLDNLLIREKKIITGISDNTRIEVVSGLNENDNILTGIVSGSGVTVQDTERSPFLPTMRRR</sequence>
<dbReference type="NCBIfam" id="TIGR01730">
    <property type="entry name" value="RND_mfp"/>
    <property type="match status" value="1"/>
</dbReference>
<comment type="caution">
    <text evidence="6">The sequence shown here is derived from an EMBL/GenBank/DDBJ whole genome shotgun (WGS) entry which is preliminary data.</text>
</comment>
<dbReference type="RefSeq" id="WP_187255837.1">
    <property type="nucleotide sequence ID" value="NZ_JBHULF010000006.1"/>
</dbReference>
<dbReference type="PANTHER" id="PTHR30469:SF33">
    <property type="entry name" value="SLR1207 PROTEIN"/>
    <property type="match status" value="1"/>
</dbReference>
<dbReference type="Gene3D" id="6.20.50.140">
    <property type="match status" value="1"/>
</dbReference>
<evidence type="ECO:0000256" key="2">
    <source>
        <dbReference type="SAM" id="Coils"/>
    </source>
</evidence>
<organism evidence="6 7">
    <name type="scientific">Flavihumibacter stibioxidans</name>
    <dbReference type="NCBI Taxonomy" id="1834163"/>
    <lineage>
        <taxon>Bacteria</taxon>
        <taxon>Pseudomonadati</taxon>
        <taxon>Bacteroidota</taxon>
        <taxon>Chitinophagia</taxon>
        <taxon>Chitinophagales</taxon>
        <taxon>Chitinophagaceae</taxon>
        <taxon>Flavihumibacter</taxon>
    </lineage>
</organism>
<dbReference type="Gene3D" id="2.40.30.170">
    <property type="match status" value="1"/>
</dbReference>
<dbReference type="Pfam" id="PF25990">
    <property type="entry name" value="Beta-barrel_YknX"/>
    <property type="match status" value="1"/>
</dbReference>
<dbReference type="EMBL" id="MBUA01000001">
    <property type="protein sequence ID" value="MBC6490542.1"/>
    <property type="molecule type" value="Genomic_DNA"/>
</dbReference>